<dbReference type="EMBL" id="NSKD01000002">
    <property type="protein sequence ID" value="PAU81364.1"/>
    <property type="molecule type" value="Genomic_DNA"/>
</dbReference>
<dbReference type="SUPFAM" id="SSF56672">
    <property type="entry name" value="DNA/RNA polymerases"/>
    <property type="match status" value="1"/>
</dbReference>
<reference evidence="5 6" key="1">
    <citation type="submission" date="2017-08" db="EMBL/GenBank/DDBJ databases">
        <title>Halovibrio sewagensis sp. nov., isolated from wastewater of high salinity.</title>
        <authorList>
            <person name="Dong X."/>
            <person name="Zhang G."/>
        </authorList>
    </citation>
    <scope>NUCLEOTIDE SEQUENCE [LARGE SCALE GENOMIC DNA]</scope>
    <source>
        <strain evidence="5 6">YL5-2</strain>
    </source>
</reference>
<comment type="similarity">
    <text evidence="1">Belongs to the DNA polymerase type-Y family.</text>
</comment>
<keyword evidence="2" id="KW-0227">DNA damage</keyword>
<sequence length="467" mass="52738">MLWLYLHLPSLLLDHHRSDDVPVALSTGTPPVIQQPDEQARQAGIQAGQSMATARALCPQLALIPFSDARQAELLEQLATALYQLASPLALWPPDGLLIHADRLRHLYPQPQDLATVLAQHLSQHGLNGHMATGTSPRMARLLARHGSAVCTDDPETMHHALRRLPVTATDWPARVRQRLTRMGLQHLEDLLACCPAELTTRLGPELYEDLQRILGRSGDPVQEFHPPATFHQSLALTRETRNTDHLKAPLSHLLEALEAFLRQRQCRCDRLSLTLHHPDRAPTSLELETSRGEIRAEAFLELALLRLAATRLPDDVNALSLATERTVALDATESRDLFDSGGGHQSARETLLYRLRARLGRDSIQSPGRNPDPRPERCAHWQPARERGTSTPPRSGPARPFWLQQPPKPLQHPPVRWLNGPERIQGGWWDGDYVRRDYYIALLDNGQRAWLFRNQQDQWFIHGWFG</sequence>
<accession>A0A2A2F9F7</accession>
<evidence type="ECO:0000313" key="5">
    <source>
        <dbReference type="EMBL" id="PAU81364.1"/>
    </source>
</evidence>
<dbReference type="Pfam" id="PF00817">
    <property type="entry name" value="IMS"/>
    <property type="match status" value="1"/>
</dbReference>
<evidence type="ECO:0000256" key="1">
    <source>
        <dbReference type="ARBA" id="ARBA00010945"/>
    </source>
</evidence>
<feature type="region of interest" description="Disordered" evidence="3">
    <location>
        <begin position="363"/>
        <end position="407"/>
    </location>
</feature>
<dbReference type="CDD" id="cd03468">
    <property type="entry name" value="PolY_like"/>
    <property type="match status" value="1"/>
</dbReference>
<dbReference type="Gene3D" id="3.40.1170.60">
    <property type="match status" value="1"/>
</dbReference>
<dbReference type="Gene3D" id="3.30.70.270">
    <property type="match status" value="1"/>
</dbReference>
<gene>
    <name evidence="5" type="ORF">CK501_07420</name>
</gene>
<dbReference type="RefSeq" id="WP_095617086.1">
    <property type="nucleotide sequence ID" value="NZ_NSKD01000002.1"/>
</dbReference>
<evidence type="ECO:0000313" key="6">
    <source>
        <dbReference type="Proteomes" id="UP000218896"/>
    </source>
</evidence>
<dbReference type="InterPro" id="IPR050356">
    <property type="entry name" value="SulA_CellDiv_inhibitor"/>
</dbReference>
<organism evidence="5 6">
    <name type="scientific">Halovibrio salipaludis</name>
    <dbReference type="NCBI Taxonomy" id="2032626"/>
    <lineage>
        <taxon>Bacteria</taxon>
        <taxon>Pseudomonadati</taxon>
        <taxon>Pseudomonadota</taxon>
        <taxon>Gammaproteobacteria</taxon>
        <taxon>Oceanospirillales</taxon>
        <taxon>Halomonadaceae</taxon>
        <taxon>Halovibrio</taxon>
    </lineage>
</organism>
<dbReference type="InterPro" id="IPR043502">
    <property type="entry name" value="DNA/RNA_pol_sf"/>
</dbReference>
<protein>
    <submittedName>
        <fullName evidence="5">DNA repair protein</fullName>
    </submittedName>
</protein>
<feature type="domain" description="UmuC" evidence="4">
    <location>
        <begin position="20"/>
        <end position="144"/>
    </location>
</feature>
<feature type="compositionally biased region" description="Basic and acidic residues" evidence="3">
    <location>
        <begin position="372"/>
        <end position="389"/>
    </location>
</feature>
<dbReference type="GO" id="GO:0006281">
    <property type="term" value="P:DNA repair"/>
    <property type="evidence" value="ECO:0007669"/>
    <property type="project" value="InterPro"/>
</dbReference>
<dbReference type="Proteomes" id="UP000218896">
    <property type="component" value="Unassembled WGS sequence"/>
</dbReference>
<dbReference type="AlphaFoldDB" id="A0A2A2F9F7"/>
<evidence type="ECO:0000256" key="3">
    <source>
        <dbReference type="SAM" id="MobiDB-lite"/>
    </source>
</evidence>
<proteinExistence type="inferred from homology"/>
<dbReference type="PANTHER" id="PTHR35369">
    <property type="entry name" value="BLR3025 PROTEIN-RELATED"/>
    <property type="match status" value="1"/>
</dbReference>
<dbReference type="InterPro" id="IPR043128">
    <property type="entry name" value="Rev_trsase/Diguanyl_cyclase"/>
</dbReference>
<dbReference type="PANTHER" id="PTHR35369:SF2">
    <property type="entry name" value="BLR3025 PROTEIN"/>
    <property type="match status" value="1"/>
</dbReference>
<evidence type="ECO:0000256" key="2">
    <source>
        <dbReference type="ARBA" id="ARBA00022763"/>
    </source>
</evidence>
<evidence type="ECO:0000259" key="4">
    <source>
        <dbReference type="Pfam" id="PF00817"/>
    </source>
</evidence>
<keyword evidence="6" id="KW-1185">Reference proteome</keyword>
<comment type="caution">
    <text evidence="5">The sequence shown here is derived from an EMBL/GenBank/DDBJ whole genome shotgun (WGS) entry which is preliminary data.</text>
</comment>
<dbReference type="InterPro" id="IPR001126">
    <property type="entry name" value="UmuC"/>
</dbReference>
<name>A0A2A2F9F7_9GAMM</name>
<dbReference type="OrthoDB" id="5298951at2"/>